<name>A0A4Q4M361_9PLEO</name>
<evidence type="ECO:0000313" key="5">
    <source>
        <dbReference type="Proteomes" id="UP000293195"/>
    </source>
</evidence>
<sequence length="355" mass="41258">MTEQHTTPPFHPQSEAHASIDPEALAGVSDARQFADVDWERSLQGRLEDVVHYGLAILPYEELCSLAIEKASPRAWPMRELQSYLSVSLRRDLYSRYADGVSLGSLNLYLGYTDGFSTHFCLALENCCTELQQQSRRDEGDRREEVLWVYAPRQMELPCIRRLPHSITDPIKAILEMLREYPTPGRRDTFEEDARLWVANRVNLRQPEQTREGVANAGQTLSLGALTEAWRREGYHEHLLRRYVWYRMIKQAPSRQDEVDLFVGQLFDKPWETRHWIPTTDRNEESDFRIHRSIARDSSKGERHSRCWLRDAMEAFRASCPTPTHTGGCTGAPRTPWRRISAFVRKNRDRFDPGT</sequence>
<gene>
    <name evidence="2" type="ORF">AA0114_g11749</name>
    <name evidence="1" type="ORF">AA0115_g12025</name>
    <name evidence="3" type="ORF">AA0119_g11462</name>
</gene>
<keyword evidence="5" id="KW-1185">Reference proteome</keyword>
<accession>A0A4Q4M361</accession>
<dbReference type="AlphaFoldDB" id="A0A4Q4M361"/>
<proteinExistence type="predicted"/>
<evidence type="ECO:0000313" key="4">
    <source>
        <dbReference type="Proteomes" id="UP000292402"/>
    </source>
</evidence>
<comment type="caution">
    <text evidence="2">The sequence shown here is derived from an EMBL/GenBank/DDBJ whole genome shotgun (WGS) entry which is preliminary data.</text>
</comment>
<evidence type="ECO:0000313" key="2">
    <source>
        <dbReference type="EMBL" id="RYN35576.1"/>
    </source>
</evidence>
<dbReference type="Proteomes" id="UP000292340">
    <property type="component" value="Unassembled WGS sequence"/>
</dbReference>
<protein>
    <submittedName>
        <fullName evidence="2">Uncharacterized protein</fullName>
    </submittedName>
</protein>
<evidence type="ECO:0000313" key="1">
    <source>
        <dbReference type="EMBL" id="RYN17070.1"/>
    </source>
</evidence>
<dbReference type="EMBL" id="PDXF01000087">
    <property type="protein sequence ID" value="RYN89309.1"/>
    <property type="molecule type" value="Genomic_DNA"/>
</dbReference>
<dbReference type="EMBL" id="PDXB01000064">
    <property type="protein sequence ID" value="RYN17070.1"/>
    <property type="molecule type" value="Genomic_DNA"/>
</dbReference>
<reference evidence="1" key="1">
    <citation type="submission" date="2017-10" db="EMBL/GenBank/DDBJ databases">
        <authorList>
            <person name="Armitage A.D."/>
            <person name="Barbara D.J."/>
            <person name="Woodhall J.W."/>
            <person name="Sreenivasaprasad S."/>
            <person name="Lane C.R."/>
            <person name="Clarkson J.P."/>
            <person name="Harrison R.J."/>
        </authorList>
    </citation>
    <scope>NUCLEOTIDE SEQUENCE</scope>
    <source>
        <strain evidence="1">FERA 1164</strain>
        <strain evidence="3">FERA 635</strain>
    </source>
</reference>
<organism evidence="2 4">
    <name type="scientific">Alternaria tenuissima</name>
    <dbReference type="NCBI Taxonomy" id="119927"/>
    <lineage>
        <taxon>Eukaryota</taxon>
        <taxon>Fungi</taxon>
        <taxon>Dikarya</taxon>
        <taxon>Ascomycota</taxon>
        <taxon>Pezizomycotina</taxon>
        <taxon>Dothideomycetes</taxon>
        <taxon>Pleosporomycetidae</taxon>
        <taxon>Pleosporales</taxon>
        <taxon>Pleosporineae</taxon>
        <taxon>Pleosporaceae</taxon>
        <taxon>Alternaria</taxon>
        <taxon>Alternaria sect. Alternaria</taxon>
        <taxon>Alternaria alternata complex</taxon>
    </lineage>
</organism>
<reference evidence="2" key="3">
    <citation type="journal article" date="2019" name="J. ISSAAS">
        <title>Genomics, evolutionary history and diagnostics of the Alternaria alternata species group including apple and Asian pear pathotypes.</title>
        <authorList>
            <person name="Armitage A.D."/>
            <person name="Cockerton H.M."/>
            <person name="Sreenivasaprasad S."/>
            <person name="Woodhall J."/>
            <person name="Lane C."/>
            <person name="Harrison R.J."/>
            <person name="Clarkson J.P."/>
        </authorList>
    </citation>
    <scope>NUCLEOTIDE SEQUENCE</scope>
    <source>
        <strain evidence="2">FERA 1082</strain>
    </source>
</reference>
<dbReference type="EMBL" id="PDXA01000065">
    <property type="protein sequence ID" value="RYN35576.1"/>
    <property type="molecule type" value="Genomic_DNA"/>
</dbReference>
<dbReference type="Proteomes" id="UP000292402">
    <property type="component" value="Unassembled WGS sequence"/>
</dbReference>
<evidence type="ECO:0000313" key="3">
    <source>
        <dbReference type="EMBL" id="RYN89309.1"/>
    </source>
</evidence>
<reference evidence="1 4" key="2">
    <citation type="journal article" date="2019" name="bioRxiv">
        <title>Genomics, evolutionary history and diagnostics of the Alternaria alternata species group including apple and Asian pear pathotypes.</title>
        <authorList>
            <person name="Armitage A.D."/>
            <person name="Cockerton H.M."/>
            <person name="Sreenivasaprasad S."/>
            <person name="Woodhall J.W."/>
            <person name="Lane C.R."/>
            <person name="Harrison R.J."/>
            <person name="Clarkson J.P."/>
        </authorList>
    </citation>
    <scope>NUCLEOTIDE SEQUENCE [LARGE SCALE GENOMIC DNA]</scope>
    <source>
        <strain evidence="4">FERA 1082</strain>
        <strain evidence="1">FERA 1164</strain>
        <strain evidence="3">FERA 635</strain>
    </source>
</reference>
<dbReference type="Proteomes" id="UP000293195">
    <property type="component" value="Unassembled WGS sequence"/>
</dbReference>